<evidence type="ECO:0000256" key="1">
    <source>
        <dbReference type="ARBA" id="ARBA00023172"/>
    </source>
</evidence>
<dbReference type="GO" id="GO:0015074">
    <property type="term" value="P:DNA integration"/>
    <property type="evidence" value="ECO:0007669"/>
    <property type="project" value="InterPro"/>
</dbReference>
<dbReference type="Pfam" id="PF00589">
    <property type="entry name" value="Phage_integrase"/>
    <property type="match status" value="1"/>
</dbReference>
<dbReference type="GO" id="GO:0006310">
    <property type="term" value="P:DNA recombination"/>
    <property type="evidence" value="ECO:0007669"/>
    <property type="project" value="UniProtKB-KW"/>
</dbReference>
<sequence>MSNKPKEVEPFKNIKDIEKIKQYLKGKDNLRDYTIFTVGINVGLRAGDLLALRWSDVLEGNRIKKTAYIIEEKTKKGKDIEFNKSSREALQAFKDTFDSVDLDDYIFTSRKGNEHLQVRSLHRIINDVVKELKIKGNYGTHSLRKTFGYHRYNNGIQLETLQKIFNHSTQSMTLKYIGITKEVIQDAYNSVNL</sequence>
<dbReference type="InterPro" id="IPR050090">
    <property type="entry name" value="Tyrosine_recombinase_XerCD"/>
</dbReference>
<dbReference type="RefSeq" id="WP_154439810.1">
    <property type="nucleotide sequence ID" value="NZ_VUNQ01000014.1"/>
</dbReference>
<dbReference type="Proteomes" id="UP000469523">
    <property type="component" value="Unassembled WGS sequence"/>
</dbReference>
<dbReference type="GO" id="GO:0003677">
    <property type="term" value="F:DNA binding"/>
    <property type="evidence" value="ECO:0007669"/>
    <property type="project" value="InterPro"/>
</dbReference>
<dbReference type="InterPro" id="IPR013762">
    <property type="entry name" value="Integrase-like_cat_sf"/>
</dbReference>
<name>A0A6N7XXU4_9FIRM</name>
<keyword evidence="4" id="KW-1185">Reference proteome</keyword>
<evidence type="ECO:0000313" key="3">
    <source>
        <dbReference type="EMBL" id="MSU01394.1"/>
    </source>
</evidence>
<evidence type="ECO:0000313" key="4">
    <source>
        <dbReference type="Proteomes" id="UP000469523"/>
    </source>
</evidence>
<dbReference type="InterPro" id="IPR011010">
    <property type="entry name" value="DNA_brk_join_enz"/>
</dbReference>
<dbReference type="InterPro" id="IPR002104">
    <property type="entry name" value="Integrase_catalytic"/>
</dbReference>
<gene>
    <name evidence="3" type="ORF">FYJ83_07930</name>
</gene>
<dbReference type="PANTHER" id="PTHR30349">
    <property type="entry name" value="PHAGE INTEGRASE-RELATED"/>
    <property type="match status" value="1"/>
</dbReference>
<proteinExistence type="predicted"/>
<accession>A0A6N7XXU4</accession>
<dbReference type="Gene3D" id="1.10.443.10">
    <property type="entry name" value="Intergrase catalytic core"/>
    <property type="match status" value="1"/>
</dbReference>
<reference evidence="3 4" key="1">
    <citation type="submission" date="2019-09" db="EMBL/GenBank/DDBJ databases">
        <title>In-depth cultivation of the pig gut microbiome towards novel bacterial diversity and tailored functional studies.</title>
        <authorList>
            <person name="Wylensek D."/>
            <person name="Hitch T.C.A."/>
            <person name="Clavel T."/>
        </authorList>
    </citation>
    <scope>NUCLEOTIDE SEQUENCE [LARGE SCALE GENOMIC DNA]</scope>
    <source>
        <strain evidence="3 4">WCA3-693-APC-4?</strain>
    </source>
</reference>
<dbReference type="EMBL" id="VUNQ01000014">
    <property type="protein sequence ID" value="MSU01394.1"/>
    <property type="molecule type" value="Genomic_DNA"/>
</dbReference>
<protein>
    <submittedName>
        <fullName evidence="3">Tyrosine-type recombinase/integrase</fullName>
    </submittedName>
</protein>
<organism evidence="3 4">
    <name type="scientific">Tissierella pigra</name>
    <dbReference type="NCBI Taxonomy" id="2607614"/>
    <lineage>
        <taxon>Bacteria</taxon>
        <taxon>Bacillati</taxon>
        <taxon>Bacillota</taxon>
        <taxon>Tissierellia</taxon>
        <taxon>Tissierellales</taxon>
        <taxon>Tissierellaceae</taxon>
        <taxon>Tissierella</taxon>
    </lineage>
</organism>
<keyword evidence="1" id="KW-0233">DNA recombination</keyword>
<feature type="domain" description="Tyr recombinase" evidence="2">
    <location>
        <begin position="6"/>
        <end position="189"/>
    </location>
</feature>
<evidence type="ECO:0000259" key="2">
    <source>
        <dbReference type="PROSITE" id="PS51898"/>
    </source>
</evidence>
<comment type="caution">
    <text evidence="3">The sequence shown here is derived from an EMBL/GenBank/DDBJ whole genome shotgun (WGS) entry which is preliminary data.</text>
</comment>
<dbReference type="SUPFAM" id="SSF56349">
    <property type="entry name" value="DNA breaking-rejoining enzymes"/>
    <property type="match status" value="1"/>
</dbReference>
<dbReference type="PANTHER" id="PTHR30349:SF82">
    <property type="entry name" value="INTEGRASE_RECOMBINASE YOEC-RELATED"/>
    <property type="match status" value="1"/>
</dbReference>
<dbReference type="PROSITE" id="PS51898">
    <property type="entry name" value="TYR_RECOMBINASE"/>
    <property type="match status" value="1"/>
</dbReference>
<dbReference type="AlphaFoldDB" id="A0A6N7XXU4"/>